<dbReference type="PRINTS" id="PR00922">
    <property type="entry name" value="DADACBPTASE3"/>
</dbReference>
<dbReference type="EMBL" id="JBHUOZ010000001">
    <property type="protein sequence ID" value="MFD2918392.1"/>
    <property type="molecule type" value="Genomic_DNA"/>
</dbReference>
<sequence>MVSNKILLAGIVLGLFLLQACSTQKKVSGHTGNRLLQDSALATAHIGISIYDPATRQYLYNYQGDKYFVPASNTKIPTCYLGMKYLGDSLTGLLYGIPEEKGYKDRFVAIRPTGDPTFLHPDFKQQPVFDFLRNTFTVQQKKPATFYFDGSNVERWGNGWSWNDYQEYYMAERNVFPVFGNVLNIKLVPVGKRVIVDSNYPYQPKLVLFETGSNFFNKILNNNLPTFKNWQTDTLPKLSLTRKINDNIFQTRSSEKPFSGAEMPFSTDYWGTVNSFLEDTLSIPFAHFLFSTERKDYYELDSKDADISHVTIKKWQPIHSQPTDSLLQRMMYRSDNFYAEQTLLMTSFALLDKMDSRKIIDTILKTDFKNLPHKPAWADGSGLSRYNLFTPQDFVHILSKMKEEFGMERIKTIFPAGGKGTLSSYYNDAATPYLYAKTGTLSGVVALSGFIYTKSGKELVFSVLVNNHQTSAVHVRRSVEAFLKNIREQY</sequence>
<dbReference type="GO" id="GO:0004180">
    <property type="term" value="F:carboxypeptidase activity"/>
    <property type="evidence" value="ECO:0007669"/>
    <property type="project" value="UniProtKB-KW"/>
</dbReference>
<evidence type="ECO:0000256" key="1">
    <source>
        <dbReference type="ARBA" id="ARBA00006096"/>
    </source>
</evidence>
<keyword evidence="4" id="KW-1185">Reference proteome</keyword>
<protein>
    <submittedName>
        <fullName evidence="3">D-alanyl-D-alanine carboxypeptidase/D-alanyl-D-alanine-endopeptidase</fullName>
    </submittedName>
</protein>
<comment type="caution">
    <text evidence="3">The sequence shown here is derived from an EMBL/GenBank/DDBJ whole genome shotgun (WGS) entry which is preliminary data.</text>
</comment>
<name>A0ABW6A2R9_9BACT</name>
<keyword evidence="2" id="KW-0378">Hydrolase</keyword>
<accession>A0ABW6A2R9</accession>
<dbReference type="PANTHER" id="PTHR30023">
    <property type="entry name" value="D-ALANYL-D-ALANINE CARBOXYPEPTIDASE"/>
    <property type="match status" value="1"/>
</dbReference>
<dbReference type="SUPFAM" id="SSF56601">
    <property type="entry name" value="beta-lactamase/transpeptidase-like"/>
    <property type="match status" value="1"/>
</dbReference>
<dbReference type="Gene3D" id="3.40.710.10">
    <property type="entry name" value="DD-peptidase/beta-lactamase superfamily"/>
    <property type="match status" value="2"/>
</dbReference>
<dbReference type="PANTHER" id="PTHR30023:SF0">
    <property type="entry name" value="PENICILLIN-SENSITIVE CARBOXYPEPTIDASE A"/>
    <property type="match status" value="1"/>
</dbReference>
<proteinExistence type="inferred from homology"/>
<gene>
    <name evidence="3" type="ORF">ACFS6H_01645</name>
</gene>
<dbReference type="RefSeq" id="WP_386094432.1">
    <property type="nucleotide sequence ID" value="NZ_JBHUOZ010000001.1"/>
</dbReference>
<dbReference type="PROSITE" id="PS51257">
    <property type="entry name" value="PROKAR_LIPOPROTEIN"/>
    <property type="match status" value="1"/>
</dbReference>
<evidence type="ECO:0000313" key="4">
    <source>
        <dbReference type="Proteomes" id="UP001597511"/>
    </source>
</evidence>
<keyword evidence="3" id="KW-0121">Carboxypeptidase</keyword>
<dbReference type="InterPro" id="IPR012338">
    <property type="entry name" value="Beta-lactam/transpept-like"/>
</dbReference>
<dbReference type="Proteomes" id="UP001597511">
    <property type="component" value="Unassembled WGS sequence"/>
</dbReference>
<organism evidence="3 4">
    <name type="scientific">Terrimonas rubra</name>
    <dbReference type="NCBI Taxonomy" id="1035890"/>
    <lineage>
        <taxon>Bacteria</taxon>
        <taxon>Pseudomonadati</taxon>
        <taxon>Bacteroidota</taxon>
        <taxon>Chitinophagia</taxon>
        <taxon>Chitinophagales</taxon>
        <taxon>Chitinophagaceae</taxon>
        <taxon>Terrimonas</taxon>
    </lineage>
</organism>
<reference evidence="4" key="1">
    <citation type="journal article" date="2019" name="Int. J. Syst. Evol. Microbiol.">
        <title>The Global Catalogue of Microorganisms (GCM) 10K type strain sequencing project: providing services to taxonomists for standard genome sequencing and annotation.</title>
        <authorList>
            <consortium name="The Broad Institute Genomics Platform"/>
            <consortium name="The Broad Institute Genome Sequencing Center for Infectious Disease"/>
            <person name="Wu L."/>
            <person name="Ma J."/>
        </authorList>
    </citation>
    <scope>NUCLEOTIDE SEQUENCE [LARGE SCALE GENOMIC DNA]</scope>
    <source>
        <strain evidence="4">KCTC 23299</strain>
    </source>
</reference>
<dbReference type="InterPro" id="IPR000667">
    <property type="entry name" value="Peptidase_S13"/>
</dbReference>
<evidence type="ECO:0000313" key="3">
    <source>
        <dbReference type="EMBL" id="MFD2918392.1"/>
    </source>
</evidence>
<evidence type="ECO:0000256" key="2">
    <source>
        <dbReference type="ARBA" id="ARBA00022801"/>
    </source>
</evidence>
<keyword evidence="3" id="KW-0645">Protease</keyword>
<comment type="similarity">
    <text evidence="1">Belongs to the peptidase S13 family.</text>
</comment>
<dbReference type="Pfam" id="PF02113">
    <property type="entry name" value="Peptidase_S13"/>
    <property type="match status" value="2"/>
</dbReference>